<dbReference type="AlphaFoldDB" id="U1FXU5"/>
<dbReference type="RefSeq" id="XP_007804629.1">
    <property type="nucleotide sequence ID" value="XM_007806438.1"/>
</dbReference>
<evidence type="ECO:0000256" key="1">
    <source>
        <dbReference type="SAM" id="MobiDB-lite"/>
    </source>
</evidence>
<dbReference type="GO" id="GO:0003723">
    <property type="term" value="F:RNA binding"/>
    <property type="evidence" value="ECO:0007669"/>
    <property type="project" value="TreeGrafter"/>
</dbReference>
<protein>
    <recommendedName>
        <fullName evidence="2">AAA+ ATPase domain-containing protein</fullName>
    </recommendedName>
</protein>
<dbReference type="Proteomes" id="UP000019373">
    <property type="component" value="Unassembled WGS sequence"/>
</dbReference>
<dbReference type="Gene3D" id="1.10.8.60">
    <property type="match status" value="1"/>
</dbReference>
<keyword evidence="4" id="KW-1185">Reference proteome</keyword>
<feature type="compositionally biased region" description="Basic and acidic residues" evidence="1">
    <location>
        <begin position="484"/>
        <end position="495"/>
    </location>
</feature>
<evidence type="ECO:0000259" key="2">
    <source>
        <dbReference type="SMART" id="SM00382"/>
    </source>
</evidence>
<dbReference type="GO" id="GO:0016887">
    <property type="term" value="F:ATP hydrolysis activity"/>
    <property type="evidence" value="ECO:0007669"/>
    <property type="project" value="InterPro"/>
</dbReference>
<feature type="region of interest" description="Disordered" evidence="1">
    <location>
        <begin position="484"/>
        <end position="517"/>
    </location>
</feature>
<proteinExistence type="predicted"/>
<dbReference type="Gene3D" id="3.40.50.300">
    <property type="entry name" value="P-loop containing nucleotide triphosphate hydrolases"/>
    <property type="match status" value="1"/>
</dbReference>
<dbReference type="OMA" id="EVWVFDQ"/>
<dbReference type="GO" id="GO:1990275">
    <property type="term" value="F:preribosome binding"/>
    <property type="evidence" value="ECO:0007669"/>
    <property type="project" value="TreeGrafter"/>
</dbReference>
<dbReference type="SUPFAM" id="SSF52540">
    <property type="entry name" value="P-loop containing nucleoside triphosphate hydrolases"/>
    <property type="match status" value="1"/>
</dbReference>
<dbReference type="PANTHER" id="PTHR23077:SF132">
    <property type="entry name" value="ATP-DEPENDENT ZN PROTEASE"/>
    <property type="match status" value="1"/>
</dbReference>
<dbReference type="GO" id="GO:0005524">
    <property type="term" value="F:ATP binding"/>
    <property type="evidence" value="ECO:0007669"/>
    <property type="project" value="InterPro"/>
</dbReference>
<dbReference type="InterPro" id="IPR027417">
    <property type="entry name" value="P-loop_NTPase"/>
</dbReference>
<evidence type="ECO:0000313" key="3">
    <source>
        <dbReference type="EMBL" id="ERF69717.1"/>
    </source>
</evidence>
<feature type="domain" description="AAA+ ATPase" evidence="2">
    <location>
        <begin position="259"/>
        <end position="386"/>
    </location>
</feature>
<dbReference type="InterPro" id="IPR003593">
    <property type="entry name" value="AAA+_ATPase"/>
</dbReference>
<evidence type="ECO:0000313" key="4">
    <source>
        <dbReference type="Proteomes" id="UP000019373"/>
    </source>
</evidence>
<dbReference type="Pfam" id="PF00004">
    <property type="entry name" value="AAA"/>
    <property type="match status" value="1"/>
</dbReference>
<dbReference type="GO" id="GO:0042254">
    <property type="term" value="P:ribosome biogenesis"/>
    <property type="evidence" value="ECO:0007669"/>
    <property type="project" value="TreeGrafter"/>
</dbReference>
<dbReference type="InterPro" id="IPR050168">
    <property type="entry name" value="AAA_ATPase_domain"/>
</dbReference>
<reference evidence="4" key="1">
    <citation type="journal article" date="2014" name="BMC Genomics">
        <title>Genome characteristics reveal the impact of lichenization on lichen-forming fungus Endocarpon pusillum Hedwig (Verrucariales, Ascomycota).</title>
        <authorList>
            <person name="Wang Y.-Y."/>
            <person name="Liu B."/>
            <person name="Zhang X.-Y."/>
            <person name="Zhou Q.-M."/>
            <person name="Zhang T."/>
            <person name="Li H."/>
            <person name="Yu Y.-F."/>
            <person name="Zhang X.-L."/>
            <person name="Hao X.-Y."/>
            <person name="Wang M."/>
            <person name="Wang L."/>
            <person name="Wei J.-C."/>
        </authorList>
    </citation>
    <scope>NUCLEOTIDE SEQUENCE [LARGE SCALE GENOMIC DNA]</scope>
    <source>
        <strain evidence="4">Z07020 / HMAS-L-300199</strain>
    </source>
</reference>
<dbReference type="eggNOG" id="KOG0730">
    <property type="taxonomic scope" value="Eukaryota"/>
</dbReference>
<organism evidence="3 4">
    <name type="scientific">Endocarpon pusillum (strain Z07020 / HMAS-L-300199)</name>
    <name type="common">Lichen-forming fungus</name>
    <dbReference type="NCBI Taxonomy" id="1263415"/>
    <lineage>
        <taxon>Eukaryota</taxon>
        <taxon>Fungi</taxon>
        <taxon>Dikarya</taxon>
        <taxon>Ascomycota</taxon>
        <taxon>Pezizomycotina</taxon>
        <taxon>Eurotiomycetes</taxon>
        <taxon>Chaetothyriomycetidae</taxon>
        <taxon>Verrucariales</taxon>
        <taxon>Verrucariaceae</taxon>
        <taxon>Endocarpon</taxon>
    </lineage>
</organism>
<dbReference type="CDD" id="cd19481">
    <property type="entry name" value="RecA-like_protease"/>
    <property type="match status" value="1"/>
</dbReference>
<dbReference type="PANTHER" id="PTHR23077">
    <property type="entry name" value="AAA-FAMILY ATPASE"/>
    <property type="match status" value="1"/>
</dbReference>
<dbReference type="GeneID" id="19244035"/>
<dbReference type="HOGENOM" id="CLU_025506_1_0_1"/>
<dbReference type="EMBL" id="KE721397">
    <property type="protein sequence ID" value="ERF69717.1"/>
    <property type="molecule type" value="Genomic_DNA"/>
</dbReference>
<dbReference type="InterPro" id="IPR003959">
    <property type="entry name" value="ATPase_AAA_core"/>
</dbReference>
<gene>
    <name evidence="3" type="ORF">EPUS_09204</name>
</gene>
<accession>U1FXU5</accession>
<dbReference type="GO" id="GO:0005634">
    <property type="term" value="C:nucleus"/>
    <property type="evidence" value="ECO:0007669"/>
    <property type="project" value="TreeGrafter"/>
</dbReference>
<dbReference type="SMART" id="SM00382">
    <property type="entry name" value="AAA"/>
    <property type="match status" value="1"/>
</dbReference>
<sequence length="517" mass="58617">MALRRICGPRLSPRLIQKQLFTQVAVNNSNSAVSLEGYRQSSSGDPHTNVMEDLQGHFLKARVLTNMGIVDALRKWYPNHTVTQTPESTGLLKFAKAGQANATLDTNIDFYGSRFYKPATDPARQSGRLKDKVELGRYSYRWKDRDFHVYLADYWEGEYVNINNYYILYPRSHEDVKDGRSQMADELISAASRHLSDIEEEIWVYDRGYWTKSHKLWLNVQSCKWENVVLNEEMKTQLISDIEGFFDRKEDYASFAVPWKRGIILHGLPGNGKTISIKALMRSLALRPKPIPTLYVKSLGKTCDQDNIRAIFEKAREAAPCLLVFEDIDSLVSDHVKSFFLNEVDGLEGNDGIMMIGSTNYLDRLDAGISKRPSRFDRKYHFALPAIPERIQYCEYWRSKLLDNTSIGLPTHISSAIADITEGFSFAYLQEAIVTALLSIVQTQRASHAKATTLEMSESKSNDLRSNEVWQAISKQVQILRKEMKDSRKSVEDAGKNSVLADPRSGSAASTGFAPAR</sequence>
<name>U1FXU5_ENDPU</name>
<dbReference type="OrthoDB" id="2115716at2759"/>